<dbReference type="PROSITE" id="PS50110">
    <property type="entry name" value="RESPONSE_REGULATORY"/>
    <property type="match status" value="1"/>
</dbReference>
<dbReference type="Proteomes" id="UP000622648">
    <property type="component" value="Unassembled WGS sequence"/>
</dbReference>
<reference evidence="5 6" key="3">
    <citation type="submission" date="2019-03" db="EMBL/GenBank/DDBJ databases">
        <title>Genomic Encyclopedia of Type Strains, Phase IV (KMG-IV): sequencing the most valuable type-strain genomes for metagenomic binning, comparative biology and taxonomic classification.</title>
        <authorList>
            <person name="Goeker M."/>
        </authorList>
    </citation>
    <scope>NUCLEOTIDE SEQUENCE [LARGE SCALE GENOMIC DNA]</scope>
    <source>
        <strain evidence="5 6">DSM 103236</strain>
    </source>
</reference>
<evidence type="ECO:0000313" key="6">
    <source>
        <dbReference type="Proteomes" id="UP000295684"/>
    </source>
</evidence>
<comment type="caution">
    <text evidence="5">The sequence shown here is derived from an EMBL/GenBank/DDBJ whole genome shotgun (WGS) entry which is preliminary data.</text>
</comment>
<organism evidence="5 6">
    <name type="scientific">Pedobacter psychrotolerans</name>
    <dbReference type="NCBI Taxonomy" id="1843235"/>
    <lineage>
        <taxon>Bacteria</taxon>
        <taxon>Pseudomonadati</taxon>
        <taxon>Bacteroidota</taxon>
        <taxon>Sphingobacteriia</taxon>
        <taxon>Sphingobacteriales</taxon>
        <taxon>Sphingobacteriaceae</taxon>
        <taxon>Pedobacter</taxon>
    </lineage>
</organism>
<protein>
    <submittedName>
        <fullName evidence="5">Response regulator receiver domain-containing protein</fullName>
    </submittedName>
</protein>
<reference evidence="4" key="1">
    <citation type="journal article" date="2014" name="Int. J. Syst. Evol. Microbiol.">
        <title>Complete genome of a new Firmicutes species belonging to the dominant human colonic microbiota ('Ruminococcus bicirculans') reveals two chromosomes and a selective capacity to utilize plant glucans.</title>
        <authorList>
            <consortium name="NISC Comparative Sequencing Program"/>
            <person name="Wegmann U."/>
            <person name="Louis P."/>
            <person name="Goesmann A."/>
            <person name="Henrissat B."/>
            <person name="Duncan S.H."/>
            <person name="Flint H.J."/>
        </authorList>
    </citation>
    <scope>NUCLEOTIDE SEQUENCE</scope>
    <source>
        <strain evidence="4">CGMCC 1.15644</strain>
    </source>
</reference>
<keyword evidence="7" id="KW-1185">Reference proteome</keyword>
<keyword evidence="1 2" id="KW-0597">Phosphoprotein</keyword>
<feature type="modified residue" description="4-aspartylphosphate" evidence="2">
    <location>
        <position position="55"/>
    </location>
</feature>
<proteinExistence type="predicted"/>
<reference evidence="7" key="2">
    <citation type="journal article" date="2019" name="Int. J. Syst. Evol. Microbiol.">
        <title>The Global Catalogue of Microorganisms (GCM) 10K type strain sequencing project: providing services to taxonomists for standard genome sequencing and annotation.</title>
        <authorList>
            <consortium name="The Broad Institute Genomics Platform"/>
            <consortium name="The Broad Institute Genome Sequencing Center for Infectious Disease"/>
            <person name="Wu L."/>
            <person name="Ma J."/>
        </authorList>
    </citation>
    <scope>NUCLEOTIDE SEQUENCE [LARGE SCALE GENOMIC DNA]</scope>
    <source>
        <strain evidence="7">CGMCC 1.15644</strain>
    </source>
</reference>
<gene>
    <name evidence="5" type="ORF">EV200_10432</name>
    <name evidence="4" type="ORF">GCM10011413_13740</name>
</gene>
<dbReference type="InterPro" id="IPR001789">
    <property type="entry name" value="Sig_transdc_resp-reg_receiver"/>
</dbReference>
<dbReference type="PANTHER" id="PTHR44591">
    <property type="entry name" value="STRESS RESPONSE REGULATOR PROTEIN 1"/>
    <property type="match status" value="1"/>
</dbReference>
<dbReference type="SUPFAM" id="SSF52172">
    <property type="entry name" value="CheY-like"/>
    <property type="match status" value="1"/>
</dbReference>
<reference evidence="4" key="4">
    <citation type="submission" date="2024-05" db="EMBL/GenBank/DDBJ databases">
        <authorList>
            <person name="Sun Q."/>
            <person name="Zhou Y."/>
        </authorList>
    </citation>
    <scope>NUCLEOTIDE SEQUENCE</scope>
    <source>
        <strain evidence="4">CGMCC 1.15644</strain>
    </source>
</reference>
<dbReference type="AlphaFoldDB" id="A0A4R2HBU9"/>
<dbReference type="EMBL" id="SLWO01000004">
    <property type="protein sequence ID" value="TCO24997.1"/>
    <property type="molecule type" value="Genomic_DNA"/>
</dbReference>
<dbReference type="EMBL" id="BMJO01000002">
    <property type="protein sequence ID" value="GGE48868.1"/>
    <property type="molecule type" value="Genomic_DNA"/>
</dbReference>
<evidence type="ECO:0000256" key="1">
    <source>
        <dbReference type="ARBA" id="ARBA00022553"/>
    </source>
</evidence>
<dbReference type="InterPro" id="IPR011006">
    <property type="entry name" value="CheY-like_superfamily"/>
</dbReference>
<dbReference type="PANTHER" id="PTHR44591:SF3">
    <property type="entry name" value="RESPONSE REGULATORY DOMAIN-CONTAINING PROTEIN"/>
    <property type="match status" value="1"/>
</dbReference>
<evidence type="ECO:0000313" key="7">
    <source>
        <dbReference type="Proteomes" id="UP000622648"/>
    </source>
</evidence>
<dbReference type="GO" id="GO:0000160">
    <property type="term" value="P:phosphorelay signal transduction system"/>
    <property type="evidence" value="ECO:0007669"/>
    <property type="project" value="InterPro"/>
</dbReference>
<dbReference type="InterPro" id="IPR050595">
    <property type="entry name" value="Bact_response_regulator"/>
</dbReference>
<dbReference type="RefSeq" id="WP_132532355.1">
    <property type="nucleotide sequence ID" value="NZ_BMJO01000002.1"/>
</dbReference>
<dbReference type="Proteomes" id="UP000295684">
    <property type="component" value="Unassembled WGS sequence"/>
</dbReference>
<accession>A0A4R2HBU9</accession>
<dbReference type="Gene3D" id="3.40.50.2300">
    <property type="match status" value="1"/>
</dbReference>
<dbReference type="SMART" id="SM00448">
    <property type="entry name" value="REC"/>
    <property type="match status" value="1"/>
</dbReference>
<evidence type="ECO:0000259" key="3">
    <source>
        <dbReference type="PROSITE" id="PS50110"/>
    </source>
</evidence>
<name>A0A4R2HBU9_9SPHI</name>
<sequence>MRSTKKLLLIDDDESIREMIPFIFDQQFYQIKTIADITDIENLMIRFKPDLIMLDIMLGVNDGRAICRNLKQMPSTAHIPIILLSAAIIKEETLDCGHELLIQKPFDISYLESVVEKLIQKS</sequence>
<evidence type="ECO:0000313" key="4">
    <source>
        <dbReference type="EMBL" id="GGE48868.1"/>
    </source>
</evidence>
<dbReference type="OrthoDB" id="677887at2"/>
<dbReference type="Pfam" id="PF00072">
    <property type="entry name" value="Response_reg"/>
    <property type="match status" value="1"/>
</dbReference>
<evidence type="ECO:0000313" key="5">
    <source>
        <dbReference type="EMBL" id="TCO24997.1"/>
    </source>
</evidence>
<evidence type="ECO:0000256" key="2">
    <source>
        <dbReference type="PROSITE-ProRule" id="PRU00169"/>
    </source>
</evidence>
<feature type="domain" description="Response regulatory" evidence="3">
    <location>
        <begin position="6"/>
        <end position="119"/>
    </location>
</feature>